<dbReference type="Proteomes" id="UP001567538">
    <property type="component" value="Unassembled WGS sequence"/>
</dbReference>
<sequence>MFSVALHHGGAIVKDCYVGGKLTYFDECMVGRFELLDFSSMLLKLGYERSFICEFYYCDPEYNQECKGTTVGHRVRPIVDECRMDEFLSLAATKGRLMHVYVVEITAALARAKLTEDLKKIHDSLNKTQSSNVVIEEIEDPEPSVPKINPRKKTKLNRKPLLIGWHDRDIEFEEYLQTSLAEAREQWKKHDAEISTSEARKNLMADFDAEDASTTGREIEDNVGLHIHVDAAKKVTNEKVNTQQSVQIEGVDLHVQTQTTNECAVDDSIVIPITVSEIVDDHVEADKGRVETIERASVEPTQAPNSTVESPPVLPETEGLGVDHVEADKGREETLQGARVKPTQAPKSTVEDAPVLPESEDFDDQGLDVDDRIEVHSNGRRSDKGKEKVIDDNGYRPSLERLYEDEDVDLGVDFEDFLCGTFFEETFIPEHQGQPQVVDENAQNVADEVQVVQENVQNVVDEAQVVKENMHNVDTECPLHNEGGDDDDEEVEHFISLAKEHAKMTHEFPLLRQDNHPNRQVPRGLLISTILQHRIRHGQERRTLLFQVQSRNLIREAQPSNAVVGEPKIDSCFDMIYILFWLLAFVMFCNILCV</sequence>
<organism evidence="4 5">
    <name type="scientific">Salvia divinorum</name>
    <name type="common">Maria pastora</name>
    <name type="synonym">Diviner's sage</name>
    <dbReference type="NCBI Taxonomy" id="28513"/>
    <lineage>
        <taxon>Eukaryota</taxon>
        <taxon>Viridiplantae</taxon>
        <taxon>Streptophyta</taxon>
        <taxon>Embryophyta</taxon>
        <taxon>Tracheophyta</taxon>
        <taxon>Spermatophyta</taxon>
        <taxon>Magnoliopsida</taxon>
        <taxon>eudicotyledons</taxon>
        <taxon>Gunneridae</taxon>
        <taxon>Pentapetalae</taxon>
        <taxon>asterids</taxon>
        <taxon>lamiids</taxon>
        <taxon>Lamiales</taxon>
        <taxon>Lamiaceae</taxon>
        <taxon>Nepetoideae</taxon>
        <taxon>Mentheae</taxon>
        <taxon>Salviinae</taxon>
        <taxon>Salvia</taxon>
        <taxon>Salvia subgen. Calosphace</taxon>
    </lineage>
</organism>
<dbReference type="Pfam" id="PF26130">
    <property type="entry name" value="PB1-like"/>
    <property type="match status" value="1"/>
</dbReference>
<feature type="region of interest" description="Disordered" evidence="1">
    <location>
        <begin position="373"/>
        <end position="392"/>
    </location>
</feature>
<comment type="caution">
    <text evidence="4">The sequence shown here is derived from an EMBL/GenBank/DDBJ whole genome shotgun (WGS) entry which is preliminary data.</text>
</comment>
<gene>
    <name evidence="4" type="ORF">AAHA92_05387</name>
</gene>
<feature type="region of interest" description="Disordered" evidence="1">
    <location>
        <begin position="293"/>
        <end position="365"/>
    </location>
</feature>
<keyword evidence="2" id="KW-0472">Membrane</keyword>
<evidence type="ECO:0000313" key="5">
    <source>
        <dbReference type="Proteomes" id="UP001567538"/>
    </source>
</evidence>
<evidence type="ECO:0000256" key="2">
    <source>
        <dbReference type="SAM" id="Phobius"/>
    </source>
</evidence>
<dbReference type="EMBL" id="JBEAFC010000003">
    <property type="protein sequence ID" value="KAL1562857.1"/>
    <property type="molecule type" value="Genomic_DNA"/>
</dbReference>
<keyword evidence="2" id="KW-1133">Transmembrane helix</keyword>
<evidence type="ECO:0000259" key="3">
    <source>
        <dbReference type="Pfam" id="PF26130"/>
    </source>
</evidence>
<evidence type="ECO:0000313" key="4">
    <source>
        <dbReference type="EMBL" id="KAL1562857.1"/>
    </source>
</evidence>
<reference evidence="4 5" key="1">
    <citation type="submission" date="2024-06" db="EMBL/GenBank/DDBJ databases">
        <title>A chromosome level genome sequence of Diviner's sage (Salvia divinorum).</title>
        <authorList>
            <person name="Ford S.A."/>
            <person name="Ro D.-K."/>
            <person name="Ness R.W."/>
            <person name="Phillips M.A."/>
        </authorList>
    </citation>
    <scope>NUCLEOTIDE SEQUENCE [LARGE SCALE GENOMIC DNA]</scope>
    <source>
        <strain evidence="4">SAF-2024a</strain>
        <tissue evidence="4">Leaf</tissue>
    </source>
</reference>
<feature type="domain" description="PB1-like" evidence="3">
    <location>
        <begin position="2"/>
        <end position="103"/>
    </location>
</feature>
<proteinExistence type="predicted"/>
<feature type="compositionally biased region" description="Polar residues" evidence="1">
    <location>
        <begin position="299"/>
        <end position="309"/>
    </location>
</feature>
<keyword evidence="2" id="KW-0812">Transmembrane</keyword>
<evidence type="ECO:0000256" key="1">
    <source>
        <dbReference type="SAM" id="MobiDB-lite"/>
    </source>
</evidence>
<keyword evidence="5" id="KW-1185">Reference proteome</keyword>
<protein>
    <recommendedName>
        <fullName evidence="3">PB1-like domain-containing protein</fullName>
    </recommendedName>
</protein>
<feature type="compositionally biased region" description="Basic and acidic residues" evidence="1">
    <location>
        <begin position="321"/>
        <end position="334"/>
    </location>
</feature>
<feature type="transmembrane region" description="Helical" evidence="2">
    <location>
        <begin position="575"/>
        <end position="593"/>
    </location>
</feature>
<accession>A0ABD1I372</accession>
<dbReference type="AlphaFoldDB" id="A0ABD1I372"/>
<dbReference type="InterPro" id="IPR058594">
    <property type="entry name" value="PB1-like_dom_pln"/>
</dbReference>
<name>A0ABD1I372_SALDI</name>